<reference evidence="2 3" key="1">
    <citation type="submission" date="2024-01" db="EMBL/GenBank/DDBJ databases">
        <title>Pedobacter sp. nov., isolated from fresh soil.</title>
        <authorList>
            <person name="Le N.T.T."/>
        </authorList>
    </citation>
    <scope>NUCLEOTIDE SEQUENCE [LARGE SCALE GENOMIC DNA]</scope>
    <source>
        <strain evidence="2 3">KR3-3</strain>
    </source>
</reference>
<protein>
    <submittedName>
        <fullName evidence="2">GNAT family N-acetyltransferase</fullName>
        <ecNumber evidence="2">2.3.1.-</ecNumber>
    </submittedName>
</protein>
<dbReference type="InterPro" id="IPR000182">
    <property type="entry name" value="GNAT_dom"/>
</dbReference>
<name>A0ABU7I3J9_9SPHI</name>
<dbReference type="Pfam" id="PF13302">
    <property type="entry name" value="Acetyltransf_3"/>
    <property type="match status" value="1"/>
</dbReference>
<keyword evidence="2" id="KW-0808">Transferase</keyword>
<evidence type="ECO:0000313" key="2">
    <source>
        <dbReference type="EMBL" id="MEE1944040.1"/>
    </source>
</evidence>
<keyword evidence="3" id="KW-1185">Reference proteome</keyword>
<dbReference type="SUPFAM" id="SSF55729">
    <property type="entry name" value="Acyl-CoA N-acyltransferases (Nat)"/>
    <property type="match status" value="1"/>
</dbReference>
<dbReference type="Gene3D" id="3.40.630.30">
    <property type="match status" value="1"/>
</dbReference>
<feature type="domain" description="N-acetyltransferase" evidence="1">
    <location>
        <begin position="8"/>
        <end position="166"/>
    </location>
</feature>
<proteinExistence type="predicted"/>
<dbReference type="EC" id="2.3.1.-" evidence="2"/>
<sequence length="170" mass="19653">MGNKLETISIRLALDEDFETIYAIWLEGIENSFDKKAADEQAVRQKFRSNFQERQGIFNYWVAVDVNRDILGWQSLIRYSNNPFRQNTYAESSTYIAKQTRTKGVGKLLLEYMLKEAEKSELEYVIGFVSLTNVAARKITEETGWIEVGIIPPPKKGDYIFPKSFLVRPV</sequence>
<evidence type="ECO:0000313" key="3">
    <source>
        <dbReference type="Proteomes" id="UP001336835"/>
    </source>
</evidence>
<dbReference type="RefSeq" id="WP_330106421.1">
    <property type="nucleotide sequence ID" value="NZ_JAZDQT010000001.1"/>
</dbReference>
<accession>A0ABU7I3J9</accession>
<dbReference type="Proteomes" id="UP001336835">
    <property type="component" value="Unassembled WGS sequence"/>
</dbReference>
<organism evidence="2 3">
    <name type="scientific">Pedobacter albus</name>
    <dbReference type="NCBI Taxonomy" id="3113905"/>
    <lineage>
        <taxon>Bacteria</taxon>
        <taxon>Pseudomonadati</taxon>
        <taxon>Bacteroidota</taxon>
        <taxon>Sphingobacteriia</taxon>
        <taxon>Sphingobacteriales</taxon>
        <taxon>Sphingobacteriaceae</taxon>
        <taxon>Pedobacter</taxon>
    </lineage>
</organism>
<evidence type="ECO:0000259" key="1">
    <source>
        <dbReference type="PROSITE" id="PS51186"/>
    </source>
</evidence>
<dbReference type="InterPro" id="IPR016181">
    <property type="entry name" value="Acyl_CoA_acyltransferase"/>
</dbReference>
<dbReference type="GO" id="GO:0016746">
    <property type="term" value="F:acyltransferase activity"/>
    <property type="evidence" value="ECO:0007669"/>
    <property type="project" value="UniProtKB-KW"/>
</dbReference>
<comment type="caution">
    <text evidence="2">The sequence shown here is derived from an EMBL/GenBank/DDBJ whole genome shotgun (WGS) entry which is preliminary data.</text>
</comment>
<dbReference type="PROSITE" id="PS51186">
    <property type="entry name" value="GNAT"/>
    <property type="match status" value="1"/>
</dbReference>
<dbReference type="EMBL" id="JAZDQT010000001">
    <property type="protein sequence ID" value="MEE1944040.1"/>
    <property type="molecule type" value="Genomic_DNA"/>
</dbReference>
<keyword evidence="2" id="KW-0012">Acyltransferase</keyword>
<gene>
    <name evidence="2" type="ORF">VRU48_02900</name>
</gene>